<organism evidence="5 6">
    <name type="scientific">Shewanella algae</name>
    <dbReference type="NCBI Taxonomy" id="38313"/>
    <lineage>
        <taxon>Bacteria</taxon>
        <taxon>Pseudomonadati</taxon>
        <taxon>Pseudomonadota</taxon>
        <taxon>Gammaproteobacteria</taxon>
        <taxon>Alteromonadales</taxon>
        <taxon>Shewanellaceae</taxon>
        <taxon>Shewanella</taxon>
    </lineage>
</organism>
<proteinExistence type="predicted"/>
<name>A0A379ZAH6_9GAMM</name>
<dbReference type="Gene3D" id="1.20.1550.10">
    <property type="entry name" value="DsbB-like"/>
    <property type="match status" value="1"/>
</dbReference>
<keyword evidence="6" id="KW-1185">Reference proteome</keyword>
<dbReference type="InterPro" id="IPR003752">
    <property type="entry name" value="DiS_bond_form_DsbB/BdbC"/>
</dbReference>
<evidence type="ECO:0000256" key="4">
    <source>
        <dbReference type="ARBA" id="ARBA00023136"/>
    </source>
</evidence>
<evidence type="ECO:0000313" key="6">
    <source>
        <dbReference type="Proteomes" id="UP000254069"/>
    </source>
</evidence>
<dbReference type="GO" id="GO:0016020">
    <property type="term" value="C:membrane"/>
    <property type="evidence" value="ECO:0007669"/>
    <property type="project" value="UniProtKB-SubCell"/>
</dbReference>
<dbReference type="SUPFAM" id="SSF63829">
    <property type="entry name" value="Calcium-dependent phosphotriesterase"/>
    <property type="match status" value="1"/>
</dbReference>
<dbReference type="PROSITE" id="PS51257">
    <property type="entry name" value="PROKAR_LIPOPROTEIN"/>
    <property type="match status" value="1"/>
</dbReference>
<keyword evidence="3" id="KW-1133">Transmembrane helix</keyword>
<protein>
    <submittedName>
        <fullName evidence="5">Disulfide bond formation protein DsbB</fullName>
    </submittedName>
</protein>
<dbReference type="EMBL" id="UGYO01000001">
    <property type="protein sequence ID" value="SUI57589.1"/>
    <property type="molecule type" value="Genomic_DNA"/>
</dbReference>
<dbReference type="InterPro" id="IPR023380">
    <property type="entry name" value="DsbB-like_sf"/>
</dbReference>
<evidence type="ECO:0000256" key="2">
    <source>
        <dbReference type="ARBA" id="ARBA00022692"/>
    </source>
</evidence>
<keyword evidence="2" id="KW-0812">Transmembrane</keyword>
<dbReference type="SUPFAM" id="SSF158442">
    <property type="entry name" value="DsbB-like"/>
    <property type="match status" value="1"/>
</dbReference>
<dbReference type="GO" id="GO:0006457">
    <property type="term" value="P:protein folding"/>
    <property type="evidence" value="ECO:0007669"/>
    <property type="project" value="InterPro"/>
</dbReference>
<sequence length="480" mass="52556">MKEHIFNKLASFAAIVIMALPVGIACFFFGFILLDNPCAFCWQERTAMILVALTALYIVRFGLKPKYIAALVWLGIYGAFMASVHTSINLGSDIGQGFSLKIMGAHTYTWALLVFIVVLVVVALLMLTLGNKFPGNAYGKQPLDTLPKLACGVFLVVIAGNIVQAFTQTGPIPFVGQDSPGRVSFNPKFMSWELDHWPTYAPDARGAYAISNPDMESWNKTAALFTSAPEARLLSQTALPEAISGRVTAIDYQPESQLYALTTSDNWVYILDRQFKLLTQAQIDGMYMLHIETLSGVSFTSANSLLVMGFNKAWAELVVDPEQNWEMNYRRFNQSNDGIGETARGQFSTVRAKTSYSLALGYSKALDQYVTVTTRNELSDALVVSRFDKGDMTLSAEANLKGLEGKALPQLTGISVDGEQAWLLNNDASEAVQLNLLTGEVHSGVKLPGTNNPQGLLVRDGQLLTVSLVNGRNQLQTFVM</sequence>
<dbReference type="GO" id="GO:0015035">
    <property type="term" value="F:protein-disulfide reductase activity"/>
    <property type="evidence" value="ECO:0007669"/>
    <property type="project" value="InterPro"/>
</dbReference>
<evidence type="ECO:0000313" key="5">
    <source>
        <dbReference type="EMBL" id="SUI57589.1"/>
    </source>
</evidence>
<accession>A0A379ZAH6</accession>
<evidence type="ECO:0000256" key="3">
    <source>
        <dbReference type="ARBA" id="ARBA00022989"/>
    </source>
</evidence>
<dbReference type="AlphaFoldDB" id="A0A379ZAH6"/>
<gene>
    <name evidence="5" type="ORF">NCTC10738_01298</name>
</gene>
<dbReference type="Pfam" id="PF02600">
    <property type="entry name" value="DsbB"/>
    <property type="match status" value="1"/>
</dbReference>
<reference evidence="5 6" key="1">
    <citation type="submission" date="2018-06" db="EMBL/GenBank/DDBJ databases">
        <authorList>
            <consortium name="Pathogen Informatics"/>
            <person name="Doyle S."/>
        </authorList>
    </citation>
    <scope>NUCLEOTIDE SEQUENCE [LARGE SCALE GENOMIC DNA]</scope>
    <source>
        <strain evidence="5 6">NCTC10738</strain>
    </source>
</reference>
<dbReference type="Proteomes" id="UP000254069">
    <property type="component" value="Unassembled WGS sequence"/>
</dbReference>
<evidence type="ECO:0000256" key="1">
    <source>
        <dbReference type="ARBA" id="ARBA00004141"/>
    </source>
</evidence>
<keyword evidence="4" id="KW-0472">Membrane</keyword>
<dbReference type="RefSeq" id="WP_115389404.1">
    <property type="nucleotide sequence ID" value="NZ_CP034246.1"/>
</dbReference>
<comment type="subcellular location">
    <subcellularLocation>
        <location evidence="1">Membrane</location>
        <topology evidence="1">Multi-pass membrane protein</topology>
    </subcellularLocation>
</comment>